<feature type="compositionally biased region" description="Low complexity" evidence="1">
    <location>
        <begin position="660"/>
        <end position="698"/>
    </location>
</feature>
<dbReference type="EMBL" id="RHLD01000005">
    <property type="protein sequence ID" value="TPP41421.1"/>
    <property type="molecule type" value="Genomic_DNA"/>
</dbReference>
<feature type="compositionally biased region" description="Polar residues" evidence="1">
    <location>
        <begin position="294"/>
        <end position="312"/>
    </location>
</feature>
<evidence type="ECO:0000313" key="2">
    <source>
        <dbReference type="EMBL" id="TPP41421.1"/>
    </source>
</evidence>
<feature type="region of interest" description="Disordered" evidence="1">
    <location>
        <begin position="508"/>
        <end position="621"/>
    </location>
</feature>
<reference evidence="3" key="1">
    <citation type="submission" date="2019-02" db="EMBL/GenBank/DDBJ databases">
        <title>FDA dAtabase for Regulatory Grade micrObial Sequences (FDA-ARGOS): Supporting development and validation of Infectious Disease Dx tests.</title>
        <authorList>
            <person name="Duncan R."/>
            <person name="Fisher C."/>
            <person name="Tallon L."/>
            <person name="Sadzewicz L."/>
            <person name="Sengamalay N."/>
            <person name="Ott S."/>
            <person name="Godinez A."/>
            <person name="Nagaraj S."/>
            <person name="Vavikolanu K."/>
            <person name="Vyas G."/>
            <person name="Nadendla S."/>
            <person name="Aluvathingal J."/>
            <person name="Sichtig H."/>
        </authorList>
    </citation>
    <scope>NUCLEOTIDE SEQUENCE [LARGE SCALE GENOMIC DNA]</scope>
    <source>
        <strain evidence="3">FDAARGOS_360</strain>
    </source>
</reference>
<feature type="region of interest" description="Disordered" evidence="1">
    <location>
        <begin position="237"/>
        <end position="335"/>
    </location>
</feature>
<protein>
    <submittedName>
        <fullName evidence="2">Uncharacterized protein</fullName>
    </submittedName>
</protein>
<feature type="region of interest" description="Disordered" evidence="1">
    <location>
        <begin position="56"/>
        <end position="82"/>
    </location>
</feature>
<dbReference type="VEuPathDB" id="TriTrypDB:LDHU3_31.3560"/>
<organism evidence="2 3">
    <name type="scientific">Leishmania donovani</name>
    <dbReference type="NCBI Taxonomy" id="5661"/>
    <lineage>
        <taxon>Eukaryota</taxon>
        <taxon>Discoba</taxon>
        <taxon>Euglenozoa</taxon>
        <taxon>Kinetoplastea</taxon>
        <taxon>Metakinetoplastina</taxon>
        <taxon>Trypanosomatida</taxon>
        <taxon>Trypanosomatidae</taxon>
        <taxon>Leishmaniinae</taxon>
        <taxon>Leishmania</taxon>
    </lineage>
</organism>
<sequence>MSSLILISSIAGAILAISSIIWCVTHVYSALHAPSRRLYADAESVTLQEESAFGEAPSVQVGAGRGDDGAAYNSGQRPSQNIRDNYADRDAIDYRGEGNNYYYGLDGGVRPASPNAERVEGIPIETRVRPRRNLPRNRIVVHHGDQDVCLDFRGVERVPQAGPPPLTLEEKQRLEDEQNRIASPEFYGRAEYEGRRTSDRNTPNVRLSSSLLQELQLQYSMASASRGALNNYATESSVGSMSFRPGSPAGSARHARHGWQSATPNSVSLQSGSIGGLQFFRRRKKSPTRHDAGGSTSPSQGLHQVNSFSSAPRNRREDLESTSDDFEDVSLHNGPAHPRLEQLREFLLKQEQQTLSRLSPTTRLGNVNGFDQISLHGTSPVFLDRQVSTRASAASVSPVGIGRGWTAAGTMASPYDQSVAPYPLHHPTMAAGLPPLNASFHSYQSWRSTSVNSPVVGLAGATSYPHLDSSSPLSGAHPGAEGAGFGIIFALFALMYFGCLRIPNGGVANGNRRWRRERNSPEQLGSSSSGEAAAVERQWKGIPLNSRPPRLTPEQEILREKAMEKYKRRQARQERRSQRQAAREARMANVREGAREGAVSEDEFAGDSSDTSRTTLTSGATTVRTTSTVAYGRSSYLRPPSGDFMVHVGEHVDNDDRCSSRSGGSRSSRGSARSRASQGTMVSSSELSSSSKSVSTSSQHDGEGSATGGGARRRTRTACGSRSRNHVHPGRSASVASSAPRPLEDVLGTDCESYPFLMNVERSNLEGFRVDTQRPSPHPTALSANTSRCDAASPGLFTYSNDTTDATSPHVASAEHVEYAVRGGSGVHTGEHVDHRQPRRHKRTWKDVEHNVALSGFFNTPTNNNMASVDTASRSHYNDGEAPAPSLSAPGEPLDSSLGAALSTSQAFVPFCVTDAAIPRAPVFNAEHSCGTRLGHPLLPARQTSPPPHWSRALGAARLDQGVQSTQVRVVPVGRYTWEEGTGEGQDGLVLGGQNVAVVQ</sequence>
<feature type="region of interest" description="Disordered" evidence="1">
    <location>
        <begin position="859"/>
        <end position="893"/>
    </location>
</feature>
<dbReference type="Proteomes" id="UP000318821">
    <property type="component" value="Unassembled WGS sequence"/>
</dbReference>
<dbReference type="AlphaFoldDB" id="A0A504WXL1"/>
<dbReference type="VEuPathDB" id="TriTrypDB:LdBPK_311990.1"/>
<feature type="compositionally biased region" description="Polar residues" evidence="1">
    <location>
        <begin position="260"/>
        <end position="272"/>
    </location>
</feature>
<gene>
    <name evidence="2" type="ORF">CGC20_3155</name>
</gene>
<feature type="compositionally biased region" description="Basic and acidic residues" evidence="1">
    <location>
        <begin position="556"/>
        <end position="586"/>
    </location>
</feature>
<feature type="compositionally biased region" description="Polar residues" evidence="1">
    <location>
        <begin position="859"/>
        <end position="875"/>
    </location>
</feature>
<proteinExistence type="predicted"/>
<feature type="compositionally biased region" description="Low complexity" evidence="1">
    <location>
        <begin position="607"/>
        <end position="621"/>
    </location>
</feature>
<dbReference type="VEuPathDB" id="TriTrypDB:LdCL_310027700"/>
<name>A0A504WXL1_LEIDO</name>
<feature type="region of interest" description="Disordered" evidence="1">
    <location>
        <begin position="653"/>
        <end position="742"/>
    </location>
</feature>
<evidence type="ECO:0000313" key="3">
    <source>
        <dbReference type="Proteomes" id="UP000318821"/>
    </source>
</evidence>
<comment type="caution">
    <text evidence="2">The sequence shown here is derived from an EMBL/GenBank/DDBJ whole genome shotgun (WGS) entry which is preliminary data.</text>
</comment>
<evidence type="ECO:0000256" key="1">
    <source>
        <dbReference type="SAM" id="MobiDB-lite"/>
    </source>
</evidence>
<feature type="compositionally biased region" description="Polar residues" evidence="1">
    <location>
        <begin position="73"/>
        <end position="82"/>
    </location>
</feature>
<accession>A0A504WXL1</accession>